<sequence>PTCHLAFVRKFNLKTHMKTHDTNRVKPYTCHHDLCGRSFSRKHDLTRHFAALHKE</sequence>
<keyword evidence="2" id="KW-1185">Reference proteome</keyword>
<feature type="non-terminal residue" evidence="1">
    <location>
        <position position="1"/>
    </location>
</feature>
<gene>
    <name evidence="1" type="ORF">BDN72DRAFT_752896</name>
</gene>
<proteinExistence type="predicted"/>
<accession>A0ACD3A2K5</accession>
<evidence type="ECO:0000313" key="1">
    <source>
        <dbReference type="EMBL" id="TFK59832.1"/>
    </source>
</evidence>
<evidence type="ECO:0000313" key="2">
    <source>
        <dbReference type="Proteomes" id="UP000308600"/>
    </source>
</evidence>
<name>A0ACD3A2K5_9AGAR</name>
<protein>
    <submittedName>
        <fullName evidence="1">Uncharacterized protein</fullName>
    </submittedName>
</protein>
<organism evidence="1 2">
    <name type="scientific">Pluteus cervinus</name>
    <dbReference type="NCBI Taxonomy" id="181527"/>
    <lineage>
        <taxon>Eukaryota</taxon>
        <taxon>Fungi</taxon>
        <taxon>Dikarya</taxon>
        <taxon>Basidiomycota</taxon>
        <taxon>Agaricomycotina</taxon>
        <taxon>Agaricomycetes</taxon>
        <taxon>Agaricomycetidae</taxon>
        <taxon>Agaricales</taxon>
        <taxon>Pluteineae</taxon>
        <taxon>Pluteaceae</taxon>
        <taxon>Pluteus</taxon>
    </lineage>
</organism>
<dbReference type="EMBL" id="ML208884">
    <property type="protein sequence ID" value="TFK59832.1"/>
    <property type="molecule type" value="Genomic_DNA"/>
</dbReference>
<feature type="non-terminal residue" evidence="1">
    <location>
        <position position="55"/>
    </location>
</feature>
<dbReference type="Proteomes" id="UP000308600">
    <property type="component" value="Unassembled WGS sequence"/>
</dbReference>
<reference evidence="1 2" key="1">
    <citation type="journal article" date="2019" name="Nat. Ecol. Evol.">
        <title>Megaphylogeny resolves global patterns of mushroom evolution.</title>
        <authorList>
            <person name="Varga T."/>
            <person name="Krizsan K."/>
            <person name="Foldi C."/>
            <person name="Dima B."/>
            <person name="Sanchez-Garcia M."/>
            <person name="Sanchez-Ramirez S."/>
            <person name="Szollosi G.J."/>
            <person name="Szarkandi J.G."/>
            <person name="Papp V."/>
            <person name="Albert L."/>
            <person name="Andreopoulos W."/>
            <person name="Angelini C."/>
            <person name="Antonin V."/>
            <person name="Barry K.W."/>
            <person name="Bougher N.L."/>
            <person name="Buchanan P."/>
            <person name="Buyck B."/>
            <person name="Bense V."/>
            <person name="Catcheside P."/>
            <person name="Chovatia M."/>
            <person name="Cooper J."/>
            <person name="Damon W."/>
            <person name="Desjardin D."/>
            <person name="Finy P."/>
            <person name="Geml J."/>
            <person name="Haridas S."/>
            <person name="Hughes K."/>
            <person name="Justo A."/>
            <person name="Karasinski D."/>
            <person name="Kautmanova I."/>
            <person name="Kiss B."/>
            <person name="Kocsube S."/>
            <person name="Kotiranta H."/>
            <person name="LaButti K.M."/>
            <person name="Lechner B.E."/>
            <person name="Liimatainen K."/>
            <person name="Lipzen A."/>
            <person name="Lukacs Z."/>
            <person name="Mihaltcheva S."/>
            <person name="Morgado L.N."/>
            <person name="Niskanen T."/>
            <person name="Noordeloos M.E."/>
            <person name="Ohm R.A."/>
            <person name="Ortiz-Santana B."/>
            <person name="Ovrebo C."/>
            <person name="Racz N."/>
            <person name="Riley R."/>
            <person name="Savchenko A."/>
            <person name="Shiryaev A."/>
            <person name="Soop K."/>
            <person name="Spirin V."/>
            <person name="Szebenyi C."/>
            <person name="Tomsovsky M."/>
            <person name="Tulloss R.E."/>
            <person name="Uehling J."/>
            <person name="Grigoriev I.V."/>
            <person name="Vagvolgyi C."/>
            <person name="Papp T."/>
            <person name="Martin F.M."/>
            <person name="Miettinen O."/>
            <person name="Hibbett D.S."/>
            <person name="Nagy L.G."/>
        </authorList>
    </citation>
    <scope>NUCLEOTIDE SEQUENCE [LARGE SCALE GENOMIC DNA]</scope>
    <source>
        <strain evidence="1 2">NL-1719</strain>
    </source>
</reference>